<gene>
    <name evidence="2" type="ORF">IDH41_06175</name>
</gene>
<protein>
    <submittedName>
        <fullName evidence="2">ABC transporter permease subunit</fullName>
    </submittedName>
</protein>
<keyword evidence="1" id="KW-0472">Membrane</keyword>
<name>A0A927CHF7_9BACL</name>
<dbReference type="Proteomes" id="UP000632125">
    <property type="component" value="Unassembled WGS sequence"/>
</dbReference>
<organism evidence="2 3">
    <name type="scientific">Paenibacillus arenilitoris</name>
    <dbReference type="NCBI Taxonomy" id="2772299"/>
    <lineage>
        <taxon>Bacteria</taxon>
        <taxon>Bacillati</taxon>
        <taxon>Bacillota</taxon>
        <taxon>Bacilli</taxon>
        <taxon>Bacillales</taxon>
        <taxon>Paenibacillaceae</taxon>
        <taxon>Paenibacillus</taxon>
    </lineage>
</organism>
<comment type="caution">
    <text evidence="2">The sequence shown here is derived from an EMBL/GenBank/DDBJ whole genome shotgun (WGS) entry which is preliminary data.</text>
</comment>
<evidence type="ECO:0000313" key="2">
    <source>
        <dbReference type="EMBL" id="MBD2868153.1"/>
    </source>
</evidence>
<evidence type="ECO:0000256" key="1">
    <source>
        <dbReference type="SAM" id="Phobius"/>
    </source>
</evidence>
<keyword evidence="1" id="KW-1133">Transmembrane helix</keyword>
<keyword evidence="3" id="KW-1185">Reference proteome</keyword>
<dbReference type="PANTHER" id="PTHR43471:SF12">
    <property type="entry name" value="HYPOTHETICAL MEMBRANE PROTEIN, CONSERVED"/>
    <property type="match status" value="1"/>
</dbReference>
<keyword evidence="1" id="KW-0812">Transmembrane</keyword>
<feature type="transmembrane region" description="Helical" evidence="1">
    <location>
        <begin position="156"/>
        <end position="181"/>
    </location>
</feature>
<dbReference type="EMBL" id="JACXIY010000008">
    <property type="protein sequence ID" value="MBD2868153.1"/>
    <property type="molecule type" value="Genomic_DNA"/>
</dbReference>
<feature type="transmembrane region" description="Helical" evidence="1">
    <location>
        <begin position="188"/>
        <end position="207"/>
    </location>
</feature>
<dbReference type="AlphaFoldDB" id="A0A927CHF7"/>
<feature type="transmembrane region" description="Helical" evidence="1">
    <location>
        <begin position="238"/>
        <end position="255"/>
    </location>
</feature>
<accession>A0A927CHF7</accession>
<dbReference type="Pfam" id="PF12679">
    <property type="entry name" value="ABC2_membrane_2"/>
    <property type="match status" value="1"/>
</dbReference>
<dbReference type="RefSeq" id="WP_190859256.1">
    <property type="nucleotide sequence ID" value="NZ_JACXIY010000008.1"/>
</dbReference>
<dbReference type="GO" id="GO:0005886">
    <property type="term" value="C:plasma membrane"/>
    <property type="evidence" value="ECO:0007669"/>
    <property type="project" value="UniProtKB-SubCell"/>
</dbReference>
<dbReference type="PANTHER" id="PTHR43471">
    <property type="entry name" value="ABC TRANSPORTER PERMEASE"/>
    <property type="match status" value="1"/>
</dbReference>
<reference evidence="2" key="1">
    <citation type="submission" date="2020-09" db="EMBL/GenBank/DDBJ databases">
        <title>A novel bacterium of genus Paenibacillus, isolated from South China Sea.</title>
        <authorList>
            <person name="Huang H."/>
            <person name="Mo K."/>
            <person name="Hu Y."/>
        </authorList>
    </citation>
    <scope>NUCLEOTIDE SEQUENCE</scope>
    <source>
        <strain evidence="2">IB182493</strain>
    </source>
</reference>
<feature type="transmembrane region" description="Helical" evidence="1">
    <location>
        <begin position="116"/>
        <end position="144"/>
    </location>
</feature>
<feature type="transmembrane region" description="Helical" evidence="1">
    <location>
        <begin position="71"/>
        <end position="95"/>
    </location>
</feature>
<sequence length="265" mass="28719">MNIFWYELKAYRGTTLLWTASLAGIVLLMMAMFPSFAKDADAFREVLQSMPEAVMKAVGLQLDSITSLIGFYSYIFTYVTLCGSIQAMHLGTSILSKEGREKTADFLLAKPVTRGAVFAAKSLAALTLLLLTNAVFFGAAGLIATAVKIASFDFGIFALITLSLLLIQLVFLAIGFAAALLLPRMKTVLPVTLGTVFAFFIISFIGASTGDGKLRYLTPFQYFDRSYIAAHGGYEPEFLIASAVIAAVCLTYGIVRYAKRDVQAT</sequence>
<evidence type="ECO:0000313" key="3">
    <source>
        <dbReference type="Proteomes" id="UP000632125"/>
    </source>
</evidence>
<proteinExistence type="predicted"/>
<dbReference type="GO" id="GO:0140359">
    <property type="term" value="F:ABC-type transporter activity"/>
    <property type="evidence" value="ECO:0007669"/>
    <property type="project" value="InterPro"/>
</dbReference>